<sequence>MEDGELDVRRWEDLDIDILISNPQESNKLDCPRLKRLVMPVWNRIKKTGICRAIRMWKGLESLTRPSIANPLYLMEKIAKNGKKFSELKIMGPCDIFFASTLAAFVPNLKVLSLRCSTL</sequence>
<proteinExistence type="predicted"/>
<comment type="caution">
    <text evidence="1">The sequence shown here is derived from an EMBL/GenBank/DDBJ whole genome shotgun (WGS) entry which is preliminary data.</text>
</comment>
<gene>
    <name evidence="1" type="ORF">ACH5RR_017094</name>
</gene>
<dbReference type="EMBL" id="JBJUIK010000007">
    <property type="protein sequence ID" value="KAL3524260.1"/>
    <property type="molecule type" value="Genomic_DNA"/>
</dbReference>
<name>A0ABD3A117_9GENT</name>
<evidence type="ECO:0000313" key="1">
    <source>
        <dbReference type="EMBL" id="KAL3524260.1"/>
    </source>
</evidence>
<dbReference type="AlphaFoldDB" id="A0ABD3A117"/>
<dbReference type="Proteomes" id="UP001630127">
    <property type="component" value="Unassembled WGS sequence"/>
</dbReference>
<protein>
    <submittedName>
        <fullName evidence="1">Uncharacterized protein</fullName>
    </submittedName>
</protein>
<reference evidence="1 2" key="1">
    <citation type="submission" date="2024-11" db="EMBL/GenBank/DDBJ databases">
        <title>A near-complete genome assembly of Cinchona calisaya.</title>
        <authorList>
            <person name="Lian D.C."/>
            <person name="Zhao X.W."/>
            <person name="Wei L."/>
        </authorList>
    </citation>
    <scope>NUCLEOTIDE SEQUENCE [LARGE SCALE GENOMIC DNA]</scope>
    <source>
        <tissue evidence="1">Nenye</tissue>
    </source>
</reference>
<accession>A0ABD3A117</accession>
<organism evidence="1 2">
    <name type="scientific">Cinchona calisaya</name>
    <dbReference type="NCBI Taxonomy" id="153742"/>
    <lineage>
        <taxon>Eukaryota</taxon>
        <taxon>Viridiplantae</taxon>
        <taxon>Streptophyta</taxon>
        <taxon>Embryophyta</taxon>
        <taxon>Tracheophyta</taxon>
        <taxon>Spermatophyta</taxon>
        <taxon>Magnoliopsida</taxon>
        <taxon>eudicotyledons</taxon>
        <taxon>Gunneridae</taxon>
        <taxon>Pentapetalae</taxon>
        <taxon>asterids</taxon>
        <taxon>lamiids</taxon>
        <taxon>Gentianales</taxon>
        <taxon>Rubiaceae</taxon>
        <taxon>Cinchonoideae</taxon>
        <taxon>Cinchoneae</taxon>
        <taxon>Cinchona</taxon>
    </lineage>
</organism>
<evidence type="ECO:0000313" key="2">
    <source>
        <dbReference type="Proteomes" id="UP001630127"/>
    </source>
</evidence>
<keyword evidence="2" id="KW-1185">Reference proteome</keyword>